<feature type="domain" description="NAD-dependent epimerase/dehydratase" evidence="1">
    <location>
        <begin position="94"/>
        <end position="233"/>
    </location>
</feature>
<dbReference type="Proteomes" id="UP001379945">
    <property type="component" value="Unassembled WGS sequence"/>
</dbReference>
<dbReference type="SUPFAM" id="SSF51735">
    <property type="entry name" value="NAD(P)-binding Rossmann-fold domains"/>
    <property type="match status" value="1"/>
</dbReference>
<evidence type="ECO:0000313" key="2">
    <source>
        <dbReference type="EMBL" id="MEK8048047.1"/>
    </source>
</evidence>
<dbReference type="EMBL" id="JBBUTI010000013">
    <property type="protein sequence ID" value="MEK8048047.1"/>
    <property type="molecule type" value="Genomic_DNA"/>
</dbReference>
<accession>A0ABU9CBT7</accession>
<proteinExistence type="predicted"/>
<gene>
    <name evidence="2" type="ORF">AACH00_16930</name>
</gene>
<dbReference type="PANTHER" id="PTHR43245">
    <property type="entry name" value="BIFUNCTIONAL POLYMYXIN RESISTANCE PROTEIN ARNA"/>
    <property type="match status" value="1"/>
</dbReference>
<dbReference type="Pfam" id="PF01370">
    <property type="entry name" value="Epimerase"/>
    <property type="match status" value="1"/>
</dbReference>
<evidence type="ECO:0000313" key="3">
    <source>
        <dbReference type="Proteomes" id="UP001379945"/>
    </source>
</evidence>
<dbReference type="InterPro" id="IPR050177">
    <property type="entry name" value="Lipid_A_modif_metabolic_enz"/>
</dbReference>
<organism evidence="2 3">
    <name type="scientific">Ideonella margarita</name>
    <dbReference type="NCBI Taxonomy" id="2984191"/>
    <lineage>
        <taxon>Bacteria</taxon>
        <taxon>Pseudomonadati</taxon>
        <taxon>Pseudomonadota</taxon>
        <taxon>Betaproteobacteria</taxon>
        <taxon>Burkholderiales</taxon>
        <taxon>Sphaerotilaceae</taxon>
        <taxon>Ideonella</taxon>
    </lineage>
</organism>
<dbReference type="PANTHER" id="PTHR43245:SF13">
    <property type="entry name" value="UDP-D-APIOSE_UDP-D-XYLOSE SYNTHASE 2"/>
    <property type="match status" value="1"/>
</dbReference>
<comment type="caution">
    <text evidence="2">The sequence shown here is derived from an EMBL/GenBank/DDBJ whole genome shotgun (WGS) entry which is preliminary data.</text>
</comment>
<reference evidence="2 3" key="1">
    <citation type="submission" date="2024-04" db="EMBL/GenBank/DDBJ databases">
        <title>Novel species of the genus Ideonella isolated from streams.</title>
        <authorList>
            <person name="Lu H."/>
        </authorList>
    </citation>
    <scope>NUCLEOTIDE SEQUENCE [LARGE SCALE GENOMIC DNA]</scope>
    <source>
        <strain evidence="2 3">LYT19W</strain>
    </source>
</reference>
<dbReference type="InterPro" id="IPR036291">
    <property type="entry name" value="NAD(P)-bd_dom_sf"/>
</dbReference>
<sequence>MSMSPTLPLPPASMHLLIIGGGRFVGRHLVQAALAAGHRVTVFNRGQTSDVWPDGVEHLRGDRRLDLSALHGRSWDAVIDCCGYLPSEVAALGAALVGHVPRCVFISSISVYGSFVVPNTEDSPLGTIDDVDTTVVDGRTYGPLKALCEAEVQRAWGQGALIIRPGLVVGPDDPTGRFTWWPARWARAAAASEPHVLTPGTPDDPLQFIDVRDLAAFTLAALARGEQGAFNVCTDPGSLTSGALQAACAEAASASATPAWAPSAWLEARDVGAWMAMPLWLGTDAAMAAFMGSHNQRARAAGLQIRPLVQTVADTLAWWRALPAEKQAFPQTGLAPEREAELLAALSETRD</sequence>
<evidence type="ECO:0000259" key="1">
    <source>
        <dbReference type="Pfam" id="PF01370"/>
    </source>
</evidence>
<dbReference type="Gene3D" id="3.40.50.720">
    <property type="entry name" value="NAD(P)-binding Rossmann-like Domain"/>
    <property type="match status" value="1"/>
</dbReference>
<dbReference type="InterPro" id="IPR001509">
    <property type="entry name" value="Epimerase_deHydtase"/>
</dbReference>
<dbReference type="RefSeq" id="WP_341400362.1">
    <property type="nucleotide sequence ID" value="NZ_JBBUTI010000013.1"/>
</dbReference>
<keyword evidence="3" id="KW-1185">Reference proteome</keyword>
<protein>
    <submittedName>
        <fullName evidence="2">NAD-dependent epimerase/dehydratase family protein</fullName>
    </submittedName>
</protein>
<name>A0ABU9CBT7_9BURK</name>